<evidence type="ECO:0000256" key="3">
    <source>
        <dbReference type="ARBA" id="ARBA00022491"/>
    </source>
</evidence>
<evidence type="ECO:0000256" key="8">
    <source>
        <dbReference type="ARBA" id="ARBA00030117"/>
    </source>
</evidence>
<dbReference type="Pfam" id="PF04316">
    <property type="entry name" value="FlgM"/>
    <property type="match status" value="1"/>
</dbReference>
<reference evidence="11" key="1">
    <citation type="submission" date="2010-05" db="EMBL/GenBank/DDBJ databases">
        <title>The draft genome of Desulfonatronospira thiodismutans ASO3-1.</title>
        <authorList>
            <consortium name="US DOE Joint Genome Institute (JGI-PGF)"/>
            <person name="Lucas S."/>
            <person name="Copeland A."/>
            <person name="Lapidus A."/>
            <person name="Cheng J.-F."/>
            <person name="Bruce D."/>
            <person name="Goodwin L."/>
            <person name="Pitluck S."/>
            <person name="Chertkov O."/>
            <person name="Brettin T."/>
            <person name="Detter J.C."/>
            <person name="Han C."/>
            <person name="Land M.L."/>
            <person name="Hauser L."/>
            <person name="Kyrpides N."/>
            <person name="Mikhailova N."/>
            <person name="Muyzer G."/>
            <person name="Woyke T."/>
        </authorList>
    </citation>
    <scope>NUCLEOTIDE SEQUENCE [LARGE SCALE GENOMIC DNA]</scope>
    <source>
        <strain evidence="11">ASO3-1</strain>
    </source>
</reference>
<evidence type="ECO:0000313" key="11">
    <source>
        <dbReference type="EMBL" id="EFI33194.1"/>
    </source>
</evidence>
<dbReference type="SUPFAM" id="SSF101498">
    <property type="entry name" value="Anti-sigma factor FlgM"/>
    <property type="match status" value="1"/>
</dbReference>
<evidence type="ECO:0000256" key="5">
    <source>
        <dbReference type="ARBA" id="ARBA00023015"/>
    </source>
</evidence>
<dbReference type="OrthoDB" id="9797114at2"/>
<dbReference type="AlphaFoldDB" id="D6SR78"/>
<dbReference type="InterPro" id="IPR007412">
    <property type="entry name" value="FlgM"/>
</dbReference>
<evidence type="ECO:0000256" key="4">
    <source>
        <dbReference type="ARBA" id="ARBA00022795"/>
    </source>
</evidence>
<dbReference type="InterPro" id="IPR031316">
    <property type="entry name" value="FlgM_C"/>
</dbReference>
<dbReference type="GO" id="GO:0045892">
    <property type="term" value="P:negative regulation of DNA-templated transcription"/>
    <property type="evidence" value="ECO:0007669"/>
    <property type="project" value="InterPro"/>
</dbReference>
<keyword evidence="3" id="KW-0678">Repressor</keyword>
<dbReference type="EMBL" id="ACJN02000003">
    <property type="protein sequence ID" value="EFI33194.1"/>
    <property type="molecule type" value="Genomic_DNA"/>
</dbReference>
<evidence type="ECO:0000313" key="12">
    <source>
        <dbReference type="Proteomes" id="UP000005496"/>
    </source>
</evidence>
<feature type="compositionally biased region" description="Low complexity" evidence="9">
    <location>
        <begin position="26"/>
        <end position="37"/>
    </location>
</feature>
<evidence type="ECO:0000259" key="10">
    <source>
        <dbReference type="Pfam" id="PF04316"/>
    </source>
</evidence>
<dbReference type="Proteomes" id="UP000005496">
    <property type="component" value="Unassembled WGS sequence"/>
</dbReference>
<dbReference type="RefSeq" id="WP_008870552.1">
    <property type="nucleotide sequence ID" value="NZ_ACJN02000003.1"/>
</dbReference>
<name>D6SR78_9BACT</name>
<comment type="caution">
    <text evidence="11">The sequence shown here is derived from an EMBL/GenBank/DDBJ whole genome shotgun (WGS) entry which is preliminary data.</text>
</comment>
<gene>
    <name evidence="11" type="ORF">Dthio_PD0520</name>
</gene>
<proteinExistence type="inferred from homology"/>
<dbReference type="GO" id="GO:0044781">
    <property type="term" value="P:bacterial-type flagellum organization"/>
    <property type="evidence" value="ECO:0007669"/>
    <property type="project" value="UniProtKB-KW"/>
</dbReference>
<keyword evidence="12" id="KW-1185">Reference proteome</keyword>
<dbReference type="eggNOG" id="COG2747">
    <property type="taxonomic scope" value="Bacteria"/>
</dbReference>
<feature type="compositionally biased region" description="Basic and acidic residues" evidence="9">
    <location>
        <begin position="16"/>
        <end position="25"/>
    </location>
</feature>
<evidence type="ECO:0000256" key="9">
    <source>
        <dbReference type="SAM" id="MobiDB-lite"/>
    </source>
</evidence>
<feature type="domain" description="Anti-sigma-28 factor FlgM C-terminal" evidence="10">
    <location>
        <begin position="38"/>
        <end position="91"/>
    </location>
</feature>
<keyword evidence="6" id="KW-0804">Transcription</keyword>
<evidence type="ECO:0000256" key="2">
    <source>
        <dbReference type="ARBA" id="ARBA00017823"/>
    </source>
</evidence>
<organism evidence="11 12">
    <name type="scientific">Desulfonatronospira thiodismutans ASO3-1</name>
    <dbReference type="NCBI Taxonomy" id="555779"/>
    <lineage>
        <taxon>Bacteria</taxon>
        <taxon>Pseudomonadati</taxon>
        <taxon>Thermodesulfobacteriota</taxon>
        <taxon>Desulfovibrionia</taxon>
        <taxon>Desulfovibrionales</taxon>
        <taxon>Desulfonatronovibrionaceae</taxon>
        <taxon>Desulfonatronospira</taxon>
    </lineage>
</organism>
<dbReference type="InterPro" id="IPR035890">
    <property type="entry name" value="Anti-sigma-28_factor_FlgM_sf"/>
</dbReference>
<sequence>MQIKGFPTGIQTYEQSKTEKTKADKGSSQGSSQAQSGDRVTLSQGAKLHQTAMKAAGNSDEVRMEKVQNLKERVADGSYQPDARRTAEKMIREDLENWMGGATNE</sequence>
<protein>
    <recommendedName>
        <fullName evidence="2">Negative regulator of flagellin synthesis</fullName>
    </recommendedName>
    <alternativeName>
        <fullName evidence="8">Anti-sigma-28 factor</fullName>
    </alternativeName>
</protein>
<keyword evidence="4" id="KW-1005">Bacterial flagellum biogenesis</keyword>
<keyword evidence="5" id="KW-0805">Transcription regulation</keyword>
<evidence type="ECO:0000256" key="6">
    <source>
        <dbReference type="ARBA" id="ARBA00023163"/>
    </source>
</evidence>
<evidence type="ECO:0000256" key="1">
    <source>
        <dbReference type="ARBA" id="ARBA00005322"/>
    </source>
</evidence>
<comment type="function">
    <text evidence="7">Responsible for the coupling of flagellin expression to flagellar assembly by preventing expression of the flagellin genes when a component of the middle class of proteins is defective. It negatively regulates flagellar genes by inhibiting the activity of FliA by directly binding to FliA.</text>
</comment>
<feature type="region of interest" description="Disordered" evidence="9">
    <location>
        <begin position="1"/>
        <end position="62"/>
    </location>
</feature>
<dbReference type="NCBIfam" id="TIGR03824">
    <property type="entry name" value="FlgM_jcvi"/>
    <property type="match status" value="1"/>
</dbReference>
<evidence type="ECO:0000256" key="7">
    <source>
        <dbReference type="ARBA" id="ARBA00024739"/>
    </source>
</evidence>
<accession>D6SR78</accession>
<comment type="similarity">
    <text evidence="1">Belongs to the FlgM family.</text>
</comment>